<dbReference type="GO" id="GO:0003743">
    <property type="term" value="F:translation initiation factor activity"/>
    <property type="evidence" value="ECO:0007669"/>
    <property type="project" value="UniProtKB-KW"/>
</dbReference>
<organism evidence="5 6">
    <name type="scientific">Cricetulus griseus</name>
    <name type="common">Chinese hamster</name>
    <name type="synonym">Cricetulus barabensis griseus</name>
    <dbReference type="NCBI Taxonomy" id="10029"/>
    <lineage>
        <taxon>Eukaryota</taxon>
        <taxon>Metazoa</taxon>
        <taxon>Chordata</taxon>
        <taxon>Craniata</taxon>
        <taxon>Vertebrata</taxon>
        <taxon>Euteleostomi</taxon>
        <taxon>Mammalia</taxon>
        <taxon>Eutheria</taxon>
        <taxon>Euarchontoglires</taxon>
        <taxon>Glires</taxon>
        <taxon>Rodentia</taxon>
        <taxon>Myomorpha</taxon>
        <taxon>Muroidea</taxon>
        <taxon>Cricetidae</taxon>
        <taxon>Cricetinae</taxon>
        <taxon>Cricetulus</taxon>
    </lineage>
</organism>
<dbReference type="PANTHER" id="PTHR13242">
    <property type="entry name" value="EUKARYOTIC TRANSLATION INITIATION FACTOR 3"/>
    <property type="match status" value="1"/>
</dbReference>
<keyword evidence="1" id="KW-0963">Cytoplasm</keyword>
<sequence length="224" mass="25309">VATQPQESVPELEEQDSTQTTTQQAQLMAAAEIDEEPRTTYKYEMITKQKKQIHALFALALTMYPMRIDENIHLQLQEKYGDKMLHVQKGDPEVYEKLFSYACPKILSPVVLNYDNVHPNCPKETFLQQLKAFSDKVQLQAHTPPSTASQALQHHAHGQAGWHPGHQRAEVLCVSALDVQFQSALEVDFCIDKNMIHIADTKMTKCFGISLSGISTNLEYLIKA</sequence>
<dbReference type="AlphaFoldDB" id="A0A061ICZ0"/>
<dbReference type="Proteomes" id="UP000030759">
    <property type="component" value="Unassembled WGS sequence"/>
</dbReference>
<feature type="non-terminal residue" evidence="5">
    <location>
        <position position="1"/>
    </location>
</feature>
<evidence type="ECO:0000256" key="1">
    <source>
        <dbReference type="ARBA" id="ARBA00022490"/>
    </source>
</evidence>
<proteinExistence type="predicted"/>
<evidence type="ECO:0000256" key="2">
    <source>
        <dbReference type="ARBA" id="ARBA00022540"/>
    </source>
</evidence>
<evidence type="ECO:0000256" key="4">
    <source>
        <dbReference type="SAM" id="MobiDB-lite"/>
    </source>
</evidence>
<reference evidence="6" key="1">
    <citation type="journal article" date="2013" name="Nat. Biotechnol.">
        <title>Chinese hamster genome sequenced from sorted chromosomes.</title>
        <authorList>
            <person name="Brinkrolf K."/>
            <person name="Rupp O."/>
            <person name="Laux H."/>
            <person name="Kollin F."/>
            <person name="Ernst W."/>
            <person name="Linke B."/>
            <person name="Kofler R."/>
            <person name="Romand S."/>
            <person name="Hesse F."/>
            <person name="Budach W.E."/>
            <person name="Galosy S."/>
            <person name="Muller D."/>
            <person name="Noll T."/>
            <person name="Wienberg J."/>
            <person name="Jostock T."/>
            <person name="Leonard M."/>
            <person name="Grillari J."/>
            <person name="Tauch A."/>
            <person name="Goesmann A."/>
            <person name="Helk B."/>
            <person name="Mott J.E."/>
            <person name="Puhler A."/>
            <person name="Borth N."/>
        </authorList>
    </citation>
    <scope>NUCLEOTIDE SEQUENCE [LARGE SCALE GENOMIC DNA]</scope>
    <source>
        <strain evidence="6">17A/GY</strain>
    </source>
</reference>
<feature type="region of interest" description="Disordered" evidence="4">
    <location>
        <begin position="1"/>
        <end position="22"/>
    </location>
</feature>
<dbReference type="InterPro" id="IPR019382">
    <property type="entry name" value="eIF3l"/>
</dbReference>
<evidence type="ECO:0000313" key="6">
    <source>
        <dbReference type="Proteomes" id="UP000030759"/>
    </source>
</evidence>
<dbReference type="PANTHER" id="PTHR13242:SF0">
    <property type="entry name" value="EUKARYOTIC TRANSLATION INITIATION FACTOR 3 SUBUNIT L"/>
    <property type="match status" value="1"/>
</dbReference>
<keyword evidence="3" id="KW-0648">Protein biosynthesis</keyword>
<evidence type="ECO:0000313" key="5">
    <source>
        <dbReference type="EMBL" id="ERE82527.1"/>
    </source>
</evidence>
<gene>
    <name evidence="5" type="ORF">H671_2g7380</name>
</gene>
<keyword evidence="2 5" id="KW-0396">Initiation factor</keyword>
<dbReference type="GO" id="GO:0005852">
    <property type="term" value="C:eukaryotic translation initiation factor 3 complex"/>
    <property type="evidence" value="ECO:0007669"/>
    <property type="project" value="InterPro"/>
</dbReference>
<name>A0A061ICZ0_CRIGR</name>
<protein>
    <submittedName>
        <fullName evidence="5">Eukaryotic translation initiation factor 3 subunit L-like protein</fullName>
    </submittedName>
</protein>
<feature type="region of interest" description="Disordered" evidence="4">
    <location>
        <begin position="144"/>
        <end position="163"/>
    </location>
</feature>
<dbReference type="EMBL" id="KE669773">
    <property type="protein sequence ID" value="ERE82527.1"/>
    <property type="molecule type" value="Genomic_DNA"/>
</dbReference>
<accession>A0A061ICZ0</accession>
<dbReference type="Pfam" id="PF10255">
    <property type="entry name" value="Paf67"/>
    <property type="match status" value="1"/>
</dbReference>
<evidence type="ECO:0000256" key="3">
    <source>
        <dbReference type="ARBA" id="ARBA00022917"/>
    </source>
</evidence>